<evidence type="ECO:0000256" key="1">
    <source>
        <dbReference type="ARBA" id="ARBA00007689"/>
    </source>
</evidence>
<name>A0A329C3N6_9BURK</name>
<sequence length="117" mass="12955">MSYMLLIVEPTNQRVERGEAAGREVYDQMVRYATNLKERGKLLAVESLTSLNDAVRVQVRDGQPTLLDGPFAEAKEMIGGFFLLNCDTREEAVAIAQACPAAAWCTVEVRKLGPCFM</sequence>
<dbReference type="Pfam" id="PF03795">
    <property type="entry name" value="YCII"/>
    <property type="match status" value="1"/>
</dbReference>
<comment type="caution">
    <text evidence="3">The sequence shown here is derived from an EMBL/GenBank/DDBJ whole genome shotgun (WGS) entry which is preliminary data.</text>
</comment>
<protein>
    <recommendedName>
        <fullName evidence="2">YCII-related domain-containing protein</fullName>
    </recommendedName>
</protein>
<gene>
    <name evidence="3" type="ORF">BX591_111160</name>
</gene>
<comment type="similarity">
    <text evidence="1">Belongs to the YciI family.</text>
</comment>
<evidence type="ECO:0000259" key="2">
    <source>
        <dbReference type="Pfam" id="PF03795"/>
    </source>
</evidence>
<dbReference type="Gene3D" id="3.30.70.1060">
    <property type="entry name" value="Dimeric alpha+beta barrel"/>
    <property type="match status" value="1"/>
</dbReference>
<dbReference type="EMBL" id="QLTK01000011">
    <property type="protein sequence ID" value="RAS28880.1"/>
    <property type="molecule type" value="Genomic_DNA"/>
</dbReference>
<dbReference type="InterPro" id="IPR011008">
    <property type="entry name" value="Dimeric_a/b-barrel"/>
</dbReference>
<dbReference type="STRING" id="1169143.GCA_000383275_03663"/>
<dbReference type="PANTHER" id="PTHR35174:SF3">
    <property type="entry name" value="BLL7171 PROTEIN"/>
    <property type="match status" value="1"/>
</dbReference>
<reference evidence="3 4" key="1">
    <citation type="submission" date="2018-06" db="EMBL/GenBank/DDBJ databases">
        <title>Genomic Encyclopedia of Type Strains, Phase III (KMG-III): the genomes of soil and plant-associated and newly described type strains.</title>
        <authorList>
            <person name="Whitman W."/>
        </authorList>
    </citation>
    <scope>NUCLEOTIDE SEQUENCE [LARGE SCALE GENOMIC DNA]</scope>
    <source>
        <strain evidence="3 4">LMG 23644</strain>
    </source>
</reference>
<dbReference type="RefSeq" id="WP_111932783.1">
    <property type="nucleotide sequence ID" value="NZ_CADFFP010000014.1"/>
</dbReference>
<accession>A0A329C3N6</accession>
<evidence type="ECO:0000313" key="3">
    <source>
        <dbReference type="EMBL" id="RAS28880.1"/>
    </source>
</evidence>
<proteinExistence type="inferred from homology"/>
<dbReference type="SUPFAM" id="SSF54909">
    <property type="entry name" value="Dimeric alpha+beta barrel"/>
    <property type="match status" value="1"/>
</dbReference>
<feature type="domain" description="YCII-related" evidence="2">
    <location>
        <begin position="1"/>
        <end position="111"/>
    </location>
</feature>
<dbReference type="OrthoDB" id="9807535at2"/>
<dbReference type="InterPro" id="IPR005545">
    <property type="entry name" value="YCII"/>
</dbReference>
<organism evidence="3 4">
    <name type="scientific">Paraburkholderia bryophila</name>
    <dbReference type="NCBI Taxonomy" id="420952"/>
    <lineage>
        <taxon>Bacteria</taxon>
        <taxon>Pseudomonadati</taxon>
        <taxon>Pseudomonadota</taxon>
        <taxon>Betaproteobacteria</taxon>
        <taxon>Burkholderiales</taxon>
        <taxon>Burkholderiaceae</taxon>
        <taxon>Paraburkholderia</taxon>
    </lineage>
</organism>
<evidence type="ECO:0000313" key="4">
    <source>
        <dbReference type="Proteomes" id="UP000248918"/>
    </source>
</evidence>
<dbReference type="Proteomes" id="UP000248918">
    <property type="component" value="Unassembled WGS sequence"/>
</dbReference>
<dbReference type="PANTHER" id="PTHR35174">
    <property type="entry name" value="BLL7171 PROTEIN-RELATED"/>
    <property type="match status" value="1"/>
</dbReference>
<dbReference type="AlphaFoldDB" id="A0A329C3N6"/>